<dbReference type="PANTHER" id="PTHR12151:SF25">
    <property type="entry name" value="LINALOOL DEHYDRATASE_ISOMERASE DOMAIN-CONTAINING PROTEIN"/>
    <property type="match status" value="1"/>
</dbReference>
<keyword evidence="2" id="KW-0812">Transmembrane</keyword>
<name>A0ABW5C816_9PROT</name>
<dbReference type="Pfam" id="PF02630">
    <property type="entry name" value="SCO1-SenC"/>
    <property type="match status" value="1"/>
</dbReference>
<dbReference type="InterPro" id="IPR003782">
    <property type="entry name" value="SCO1/SenC"/>
</dbReference>
<gene>
    <name evidence="3" type="ORF">ACFSNB_06575</name>
</gene>
<keyword evidence="2" id="KW-0472">Membrane</keyword>
<comment type="similarity">
    <text evidence="1">Belongs to the SCO1/2 family.</text>
</comment>
<dbReference type="RefSeq" id="WP_377315237.1">
    <property type="nucleotide sequence ID" value="NZ_JBHUIY010000009.1"/>
</dbReference>
<keyword evidence="4" id="KW-1185">Reference proteome</keyword>
<sequence length="214" mass="22258">MERDSDEAEGPPPSGGRRLIGLGLVLLVALGLVVALSPGLLDRLRQSAALIHPGVITPHFTLTAGDGHQVGEADFRGRYMLILFGYTACADICPTALAVVSVALDLLPPAQAERIAPIFVTLDPERDSPATAAAYAAAFDRRVTGLGGSPAQIEAALRAFRVYRAKVPGSAPDLYTYDHSALLYLVGPDGGFLATFDPGQGGAALADGLARVVR</sequence>
<evidence type="ECO:0000256" key="1">
    <source>
        <dbReference type="ARBA" id="ARBA00010996"/>
    </source>
</evidence>
<dbReference type="CDD" id="cd02968">
    <property type="entry name" value="SCO"/>
    <property type="match status" value="1"/>
</dbReference>
<dbReference type="Gene3D" id="3.40.30.10">
    <property type="entry name" value="Glutaredoxin"/>
    <property type="match status" value="1"/>
</dbReference>
<dbReference type="PANTHER" id="PTHR12151">
    <property type="entry name" value="ELECTRON TRANSPORT PROTIN SCO1/SENC FAMILY MEMBER"/>
    <property type="match status" value="1"/>
</dbReference>
<evidence type="ECO:0000256" key="2">
    <source>
        <dbReference type="SAM" id="Phobius"/>
    </source>
</evidence>
<reference evidence="4" key="1">
    <citation type="journal article" date="2019" name="Int. J. Syst. Evol. Microbiol.">
        <title>The Global Catalogue of Microorganisms (GCM) 10K type strain sequencing project: providing services to taxonomists for standard genome sequencing and annotation.</title>
        <authorList>
            <consortium name="The Broad Institute Genomics Platform"/>
            <consortium name="The Broad Institute Genome Sequencing Center for Infectious Disease"/>
            <person name="Wu L."/>
            <person name="Ma J."/>
        </authorList>
    </citation>
    <scope>NUCLEOTIDE SEQUENCE [LARGE SCALE GENOMIC DNA]</scope>
    <source>
        <strain evidence="4">KCTC 15012</strain>
    </source>
</reference>
<organism evidence="3 4">
    <name type="scientific">Phaeospirillum tilakii</name>
    <dbReference type="NCBI Taxonomy" id="741673"/>
    <lineage>
        <taxon>Bacteria</taxon>
        <taxon>Pseudomonadati</taxon>
        <taxon>Pseudomonadota</taxon>
        <taxon>Alphaproteobacteria</taxon>
        <taxon>Rhodospirillales</taxon>
        <taxon>Rhodospirillaceae</taxon>
        <taxon>Phaeospirillum</taxon>
    </lineage>
</organism>
<dbReference type="SUPFAM" id="SSF52833">
    <property type="entry name" value="Thioredoxin-like"/>
    <property type="match status" value="1"/>
</dbReference>
<dbReference type="EMBL" id="JBHUIY010000009">
    <property type="protein sequence ID" value="MFD2233464.1"/>
    <property type="molecule type" value="Genomic_DNA"/>
</dbReference>
<dbReference type="InterPro" id="IPR036249">
    <property type="entry name" value="Thioredoxin-like_sf"/>
</dbReference>
<proteinExistence type="inferred from homology"/>
<feature type="transmembrane region" description="Helical" evidence="2">
    <location>
        <begin position="20"/>
        <end position="41"/>
    </location>
</feature>
<comment type="caution">
    <text evidence="3">The sequence shown here is derived from an EMBL/GenBank/DDBJ whole genome shotgun (WGS) entry which is preliminary data.</text>
</comment>
<evidence type="ECO:0000313" key="4">
    <source>
        <dbReference type="Proteomes" id="UP001597296"/>
    </source>
</evidence>
<protein>
    <submittedName>
        <fullName evidence="3">SCO family protein</fullName>
    </submittedName>
</protein>
<dbReference type="Proteomes" id="UP001597296">
    <property type="component" value="Unassembled WGS sequence"/>
</dbReference>
<accession>A0ABW5C816</accession>
<keyword evidence="2" id="KW-1133">Transmembrane helix</keyword>
<evidence type="ECO:0000313" key="3">
    <source>
        <dbReference type="EMBL" id="MFD2233464.1"/>
    </source>
</evidence>